<feature type="transmembrane region" description="Helical" evidence="1">
    <location>
        <begin position="106"/>
        <end position="131"/>
    </location>
</feature>
<feature type="transmembrane region" description="Helical" evidence="1">
    <location>
        <begin position="7"/>
        <end position="26"/>
    </location>
</feature>
<evidence type="ECO:0000313" key="3">
    <source>
        <dbReference type="Proteomes" id="UP000886787"/>
    </source>
</evidence>
<dbReference type="Proteomes" id="UP000886787">
    <property type="component" value="Unassembled WGS sequence"/>
</dbReference>
<keyword evidence="1" id="KW-0812">Transmembrane</keyword>
<accession>A0A9D0ZFQ9</accession>
<gene>
    <name evidence="2" type="ORF">IAD32_00620</name>
</gene>
<reference evidence="2" key="2">
    <citation type="journal article" date="2021" name="PeerJ">
        <title>Extensive microbial diversity within the chicken gut microbiome revealed by metagenomics and culture.</title>
        <authorList>
            <person name="Gilroy R."/>
            <person name="Ravi A."/>
            <person name="Getino M."/>
            <person name="Pursley I."/>
            <person name="Horton D.L."/>
            <person name="Alikhan N.F."/>
            <person name="Baker D."/>
            <person name="Gharbi K."/>
            <person name="Hall N."/>
            <person name="Watson M."/>
            <person name="Adriaenssens E.M."/>
            <person name="Foster-Nyarko E."/>
            <person name="Jarju S."/>
            <person name="Secka A."/>
            <person name="Antonio M."/>
            <person name="Oren A."/>
            <person name="Chaudhuri R.R."/>
            <person name="La Ragione R."/>
            <person name="Hildebrand F."/>
            <person name="Pallen M.J."/>
        </authorList>
    </citation>
    <scope>NUCLEOTIDE SEQUENCE</scope>
    <source>
        <strain evidence="2">ChiSjej1B19-3389</strain>
    </source>
</reference>
<dbReference type="Pfam" id="PF06695">
    <property type="entry name" value="Sm_multidrug_ex"/>
    <property type="match status" value="1"/>
</dbReference>
<dbReference type="EMBL" id="DVFW01000004">
    <property type="protein sequence ID" value="HIQ79773.1"/>
    <property type="molecule type" value="Genomic_DNA"/>
</dbReference>
<feature type="transmembrane region" description="Helical" evidence="1">
    <location>
        <begin position="137"/>
        <end position="162"/>
    </location>
</feature>
<dbReference type="AlphaFoldDB" id="A0A9D0ZFQ9"/>
<sequence length="168" mass="18166">MEAIIDSIISALAGIPGELVVFIISLCPILELRGGLIAAAVYGIDLWIALPICLIGNILPIPFILLFIEKIFEWLKNTRFVKMINRLEAKAEKNAAKIMKHKKFGLFLFVAIPLPGTGAWTGALVAALFKFKIKDAVISIGCGVLGAAAIMTIITYVIPWFIKMVAGG</sequence>
<proteinExistence type="predicted"/>
<dbReference type="PANTHER" id="PTHR36007">
    <property type="entry name" value="TRANSPORT PROTEIN-RELATED"/>
    <property type="match status" value="1"/>
</dbReference>
<reference evidence="2" key="1">
    <citation type="submission" date="2020-10" db="EMBL/GenBank/DDBJ databases">
        <authorList>
            <person name="Gilroy R."/>
        </authorList>
    </citation>
    <scope>NUCLEOTIDE SEQUENCE</scope>
    <source>
        <strain evidence="2">ChiSjej1B19-3389</strain>
    </source>
</reference>
<name>A0A9D0ZFQ9_9FIRM</name>
<dbReference type="PANTHER" id="PTHR36007:SF2">
    <property type="entry name" value="TRANSPORT PROTEIN-RELATED"/>
    <property type="match status" value="1"/>
</dbReference>
<organism evidence="2 3">
    <name type="scientific">Candidatus Scatavimonas merdigallinarum</name>
    <dbReference type="NCBI Taxonomy" id="2840914"/>
    <lineage>
        <taxon>Bacteria</taxon>
        <taxon>Bacillati</taxon>
        <taxon>Bacillota</taxon>
        <taxon>Clostridia</taxon>
        <taxon>Eubacteriales</taxon>
        <taxon>Oscillospiraceae</taxon>
        <taxon>Oscillospiraceae incertae sedis</taxon>
        <taxon>Candidatus Scatavimonas</taxon>
    </lineage>
</organism>
<evidence type="ECO:0000256" key="1">
    <source>
        <dbReference type="SAM" id="Phobius"/>
    </source>
</evidence>
<keyword evidence="1" id="KW-0472">Membrane</keyword>
<keyword evidence="1" id="KW-1133">Transmembrane helix</keyword>
<protein>
    <submittedName>
        <fullName evidence="2">Small multi-drug export protein</fullName>
    </submittedName>
</protein>
<feature type="transmembrane region" description="Helical" evidence="1">
    <location>
        <begin position="46"/>
        <end position="68"/>
    </location>
</feature>
<dbReference type="InterPro" id="IPR009577">
    <property type="entry name" value="Sm_multidrug_ex"/>
</dbReference>
<comment type="caution">
    <text evidence="2">The sequence shown here is derived from an EMBL/GenBank/DDBJ whole genome shotgun (WGS) entry which is preliminary data.</text>
</comment>
<evidence type="ECO:0000313" key="2">
    <source>
        <dbReference type="EMBL" id="HIQ79773.1"/>
    </source>
</evidence>